<feature type="transmembrane region" description="Helical" evidence="11">
    <location>
        <begin position="182"/>
        <end position="204"/>
    </location>
</feature>
<comment type="subcellular location">
    <subcellularLocation>
        <location evidence="1">Cell membrane</location>
        <topology evidence="1">Multi-pass membrane protein</topology>
    </subcellularLocation>
</comment>
<evidence type="ECO:0000256" key="2">
    <source>
        <dbReference type="ARBA" id="ARBA00022448"/>
    </source>
</evidence>
<evidence type="ECO:0000256" key="9">
    <source>
        <dbReference type="ARBA" id="ARBA00035611"/>
    </source>
</evidence>
<name>A0A6M1SSG3_9HYPH</name>
<keyword evidence="6 11" id="KW-0812">Transmembrane</keyword>
<evidence type="ECO:0000256" key="11">
    <source>
        <dbReference type="SAM" id="Phobius"/>
    </source>
</evidence>
<evidence type="ECO:0000256" key="3">
    <source>
        <dbReference type="ARBA" id="ARBA00022475"/>
    </source>
</evidence>
<feature type="transmembrane region" description="Helical" evidence="11">
    <location>
        <begin position="372"/>
        <end position="399"/>
    </location>
</feature>
<feature type="transmembrane region" description="Helical" evidence="11">
    <location>
        <begin position="210"/>
        <end position="239"/>
    </location>
</feature>
<gene>
    <name evidence="12" type="ORF">G5575_12170</name>
</gene>
<dbReference type="NCBIfam" id="NF040906">
    <property type="entry name" value="GguB"/>
    <property type="match status" value="1"/>
</dbReference>
<evidence type="ECO:0000313" key="13">
    <source>
        <dbReference type="Proteomes" id="UP000474802"/>
    </source>
</evidence>
<feature type="transmembrane region" description="Helical" evidence="11">
    <location>
        <begin position="331"/>
        <end position="352"/>
    </location>
</feature>
<dbReference type="GO" id="GO:0022857">
    <property type="term" value="F:transmembrane transporter activity"/>
    <property type="evidence" value="ECO:0007669"/>
    <property type="project" value="InterPro"/>
</dbReference>
<organism evidence="12 13">
    <name type="scientific">Devosia aurantiaca</name>
    <dbReference type="NCBI Taxonomy" id="2714858"/>
    <lineage>
        <taxon>Bacteria</taxon>
        <taxon>Pseudomonadati</taxon>
        <taxon>Pseudomonadota</taxon>
        <taxon>Alphaproteobacteria</taxon>
        <taxon>Hyphomicrobiales</taxon>
        <taxon>Devosiaceae</taxon>
        <taxon>Devosia</taxon>
    </lineage>
</organism>
<feature type="transmembrane region" description="Helical" evidence="11">
    <location>
        <begin position="67"/>
        <end position="86"/>
    </location>
</feature>
<dbReference type="AlphaFoldDB" id="A0A6M1SSG3"/>
<dbReference type="InterPro" id="IPR001851">
    <property type="entry name" value="ABC_transp_permease"/>
</dbReference>
<keyword evidence="3" id="KW-1003">Cell membrane</keyword>
<keyword evidence="2" id="KW-0813">Transport</keyword>
<reference evidence="12 13" key="1">
    <citation type="submission" date="2020-02" db="EMBL/GenBank/DDBJ databases">
        <authorList>
            <person name="Khan S.A."/>
            <person name="Jeon C.O."/>
            <person name="Chun B.H."/>
        </authorList>
    </citation>
    <scope>NUCLEOTIDE SEQUENCE [LARGE SCALE GENOMIC DNA]</scope>
    <source>
        <strain evidence="12 13">H239</strain>
    </source>
</reference>
<feature type="transmembrane region" description="Helical" evidence="11">
    <location>
        <begin position="92"/>
        <end position="110"/>
    </location>
</feature>
<dbReference type="Pfam" id="PF02653">
    <property type="entry name" value="BPD_transp_2"/>
    <property type="match status" value="2"/>
</dbReference>
<dbReference type="CDD" id="cd06579">
    <property type="entry name" value="TM_PBP1_transp_AraH_like"/>
    <property type="match status" value="1"/>
</dbReference>
<proteinExistence type="predicted"/>
<evidence type="ECO:0000256" key="1">
    <source>
        <dbReference type="ARBA" id="ARBA00004651"/>
    </source>
</evidence>
<evidence type="ECO:0000256" key="7">
    <source>
        <dbReference type="ARBA" id="ARBA00022989"/>
    </source>
</evidence>
<comment type="caution">
    <text evidence="12">The sequence shown here is derived from an EMBL/GenBank/DDBJ whole genome shotgun (WGS) entry which is preliminary data.</text>
</comment>
<keyword evidence="13" id="KW-1185">Reference proteome</keyword>
<keyword evidence="8 11" id="KW-0472">Membrane</keyword>
<evidence type="ECO:0000256" key="8">
    <source>
        <dbReference type="ARBA" id="ARBA00023136"/>
    </source>
</evidence>
<feature type="transmembrane region" description="Helical" evidence="11">
    <location>
        <begin position="33"/>
        <end position="55"/>
    </location>
</feature>
<evidence type="ECO:0000256" key="10">
    <source>
        <dbReference type="ARBA" id="ARBA00035686"/>
    </source>
</evidence>
<feature type="transmembrane region" description="Helical" evidence="11">
    <location>
        <begin position="149"/>
        <end position="170"/>
    </location>
</feature>
<comment type="function">
    <text evidence="9">Part of the binding-protein-dependent transport system for D-xylose. Probably responsible for the translocation of the substrate across the membrane.</text>
</comment>
<keyword evidence="7 11" id="KW-1133">Transmembrane helix</keyword>
<dbReference type="PANTHER" id="PTHR32196">
    <property type="entry name" value="ABC TRANSPORTER PERMEASE PROTEIN YPHD-RELATED-RELATED"/>
    <property type="match status" value="1"/>
</dbReference>
<evidence type="ECO:0000256" key="5">
    <source>
        <dbReference type="ARBA" id="ARBA00022597"/>
    </source>
</evidence>
<dbReference type="Proteomes" id="UP000474802">
    <property type="component" value="Unassembled WGS sequence"/>
</dbReference>
<feature type="transmembrane region" description="Helical" evidence="11">
    <location>
        <begin position="122"/>
        <end position="143"/>
    </location>
</feature>
<evidence type="ECO:0000313" key="12">
    <source>
        <dbReference type="EMBL" id="NGP18312.1"/>
    </source>
</evidence>
<keyword evidence="4" id="KW-0997">Cell inner membrane</keyword>
<feature type="transmembrane region" description="Helical" evidence="11">
    <location>
        <begin position="284"/>
        <end position="302"/>
    </location>
</feature>
<feature type="transmembrane region" description="Helical" evidence="11">
    <location>
        <begin position="411"/>
        <end position="431"/>
    </location>
</feature>
<keyword evidence="5" id="KW-0762">Sugar transport</keyword>
<dbReference type="EMBL" id="JAALFG010000002">
    <property type="protein sequence ID" value="NGP18312.1"/>
    <property type="molecule type" value="Genomic_DNA"/>
</dbReference>
<accession>A0A6M1SSG3</accession>
<dbReference type="GO" id="GO:0005886">
    <property type="term" value="C:plasma membrane"/>
    <property type="evidence" value="ECO:0007669"/>
    <property type="project" value="UniProtKB-SubCell"/>
</dbReference>
<dbReference type="PANTHER" id="PTHR32196:SF32">
    <property type="entry name" value="XYLOSE TRANSPORT SYSTEM PERMEASE PROTEIN XYLH"/>
    <property type="match status" value="1"/>
</dbReference>
<sequence length="437" mass="45807">MTTETAPTGAITAPAKGSEMTLIGALRANMRDYGLLLALILIMIFFQYFTNGVLFKPVNLTNIILQNSYIIVMALGMLLVIVAGHIDLSVGSVSGFVGALAAMLMVGWRFPPEFAFLANPFVAGAICLVVGAAIGAAQGWLIAYYRIPAFIVTLAGMLIFKGLSLAILAGKSVGPFPAEFQLLSAGFIPDVIGPTVLSPAVAAVPASDGVAAVAAVPAVTLHTTTMVIAVIGILAMIIFSMRTRSRRKSRGYDVEPFSLFIIKNVVITALVLFFAYMLATYRGLPNVLVVMGVLVAFFVFLTKRLTFGRRIYAIGGNLKAASLSGIKTERVTFYIFAIMGALAALAGMIYAARLNSATPKAGQGLELDVIAAVFIGGASALGGVGQVAGAVIGAFILGVMNNGMSIMGINIDLQQMIKGVVLLAAVFFDLYNKNKSA</sequence>
<protein>
    <recommendedName>
        <fullName evidence="10">Xylose transport system permease protein XylH</fullName>
    </recommendedName>
</protein>
<evidence type="ECO:0000256" key="6">
    <source>
        <dbReference type="ARBA" id="ARBA00022692"/>
    </source>
</evidence>
<reference evidence="12 13" key="2">
    <citation type="submission" date="2020-03" db="EMBL/GenBank/DDBJ databases">
        <title>Devosia chinhatensis sp. nov., isolated from a hexachlorocyclohexane (HCH) dump site in India.</title>
        <authorList>
            <person name="Kumar M."/>
            <person name="Lal R."/>
        </authorList>
    </citation>
    <scope>NUCLEOTIDE SEQUENCE [LARGE SCALE GENOMIC DNA]</scope>
    <source>
        <strain evidence="12 13">H239</strain>
    </source>
</reference>
<feature type="transmembrane region" description="Helical" evidence="11">
    <location>
        <begin position="260"/>
        <end position="278"/>
    </location>
</feature>
<evidence type="ECO:0000256" key="4">
    <source>
        <dbReference type="ARBA" id="ARBA00022519"/>
    </source>
</evidence>